<feature type="modified residue" description="4-aspartylphosphate" evidence="7">
    <location>
        <position position="58"/>
    </location>
</feature>
<evidence type="ECO:0000256" key="2">
    <source>
        <dbReference type="ARBA" id="ARBA00012438"/>
    </source>
</evidence>
<dbReference type="CDD" id="cd00130">
    <property type="entry name" value="PAS"/>
    <property type="match status" value="1"/>
</dbReference>
<protein>
    <recommendedName>
        <fullName evidence="2">histidine kinase</fullName>
        <ecNumber evidence="2">2.7.13.3</ecNumber>
    </recommendedName>
</protein>
<dbReference type="InterPro" id="IPR035965">
    <property type="entry name" value="PAS-like_dom_sf"/>
</dbReference>
<dbReference type="NCBIfam" id="TIGR00229">
    <property type="entry name" value="sensory_box"/>
    <property type="match status" value="1"/>
</dbReference>
<organism evidence="12 13">
    <name type="scientific">Trichocoleus desertorum GB2-A4</name>
    <dbReference type="NCBI Taxonomy" id="2933944"/>
    <lineage>
        <taxon>Bacteria</taxon>
        <taxon>Bacillati</taxon>
        <taxon>Cyanobacteriota</taxon>
        <taxon>Cyanophyceae</taxon>
        <taxon>Leptolyngbyales</taxon>
        <taxon>Trichocoleusaceae</taxon>
        <taxon>Trichocoleus</taxon>
    </lineage>
</organism>
<dbReference type="Gene3D" id="1.10.287.130">
    <property type="match status" value="1"/>
</dbReference>
<dbReference type="SUPFAM" id="SSF55785">
    <property type="entry name" value="PYP-like sensor domain (PAS domain)"/>
    <property type="match status" value="1"/>
</dbReference>
<keyword evidence="13" id="KW-1185">Reference proteome</keyword>
<dbReference type="SMART" id="SM00091">
    <property type="entry name" value="PAS"/>
    <property type="match status" value="1"/>
</dbReference>
<dbReference type="Gene3D" id="3.30.450.20">
    <property type="entry name" value="PAS domain"/>
    <property type="match status" value="1"/>
</dbReference>
<dbReference type="InterPro" id="IPR001789">
    <property type="entry name" value="Sig_transdc_resp-reg_receiver"/>
</dbReference>
<keyword evidence="4" id="KW-0808">Transferase</keyword>
<evidence type="ECO:0000256" key="7">
    <source>
        <dbReference type="PROSITE-ProRule" id="PRU00169"/>
    </source>
</evidence>
<dbReference type="InterPro" id="IPR004358">
    <property type="entry name" value="Sig_transdc_His_kin-like_C"/>
</dbReference>
<dbReference type="Pfam" id="PF00512">
    <property type="entry name" value="HisKA"/>
    <property type="match status" value="1"/>
</dbReference>
<dbReference type="SMART" id="SM00388">
    <property type="entry name" value="HisKA"/>
    <property type="match status" value="1"/>
</dbReference>
<gene>
    <name evidence="12" type="ORF">NC998_22825</name>
</gene>
<evidence type="ECO:0000256" key="1">
    <source>
        <dbReference type="ARBA" id="ARBA00000085"/>
    </source>
</evidence>
<dbReference type="InterPro" id="IPR036097">
    <property type="entry name" value="HisK_dim/P_sf"/>
</dbReference>
<evidence type="ECO:0000259" key="10">
    <source>
        <dbReference type="PROSITE" id="PS50112"/>
    </source>
</evidence>
<dbReference type="PROSITE" id="PS50110">
    <property type="entry name" value="RESPONSE_REGULATORY"/>
    <property type="match status" value="1"/>
</dbReference>
<dbReference type="CDD" id="cd00082">
    <property type="entry name" value="HisKA"/>
    <property type="match status" value="1"/>
</dbReference>
<accession>A0ABV0JDT1</accession>
<evidence type="ECO:0000256" key="6">
    <source>
        <dbReference type="ARBA" id="ARBA00023012"/>
    </source>
</evidence>
<dbReference type="SUPFAM" id="SSF47384">
    <property type="entry name" value="Homodimeric domain of signal transducing histidine kinase"/>
    <property type="match status" value="1"/>
</dbReference>
<dbReference type="SMART" id="SM00448">
    <property type="entry name" value="REC"/>
    <property type="match status" value="1"/>
</dbReference>
<keyword evidence="5" id="KW-0418">Kinase</keyword>
<dbReference type="Pfam" id="PF01590">
    <property type="entry name" value="GAF"/>
    <property type="match status" value="1"/>
</dbReference>
<dbReference type="InterPro" id="IPR003594">
    <property type="entry name" value="HATPase_dom"/>
</dbReference>
<dbReference type="PROSITE" id="PS50113">
    <property type="entry name" value="PAC"/>
    <property type="match status" value="1"/>
</dbReference>
<dbReference type="PANTHER" id="PTHR43547">
    <property type="entry name" value="TWO-COMPONENT HISTIDINE KINASE"/>
    <property type="match status" value="1"/>
</dbReference>
<evidence type="ECO:0000313" key="13">
    <source>
        <dbReference type="Proteomes" id="UP001464891"/>
    </source>
</evidence>
<reference evidence="12 13" key="1">
    <citation type="submission" date="2022-04" db="EMBL/GenBank/DDBJ databases">
        <title>Positive selection, recombination, and allopatry shape intraspecific diversity of widespread and dominant cyanobacteria.</title>
        <authorList>
            <person name="Wei J."/>
            <person name="Shu W."/>
            <person name="Hu C."/>
        </authorList>
    </citation>
    <scope>NUCLEOTIDE SEQUENCE [LARGE SCALE GENOMIC DNA]</scope>
    <source>
        <strain evidence="12 13">GB2-A4</strain>
    </source>
</reference>
<dbReference type="Pfam" id="PF02518">
    <property type="entry name" value="HATPase_c"/>
    <property type="match status" value="1"/>
</dbReference>
<feature type="domain" description="PAC" evidence="11">
    <location>
        <begin position="224"/>
        <end position="275"/>
    </location>
</feature>
<feature type="domain" description="PAS" evidence="10">
    <location>
        <begin position="152"/>
        <end position="207"/>
    </location>
</feature>
<dbReference type="Pfam" id="PF13426">
    <property type="entry name" value="PAS_9"/>
    <property type="match status" value="1"/>
</dbReference>
<dbReference type="RefSeq" id="WP_190432992.1">
    <property type="nucleotide sequence ID" value="NZ_JAMPKM010000017.1"/>
</dbReference>
<dbReference type="Proteomes" id="UP001464891">
    <property type="component" value="Unassembled WGS sequence"/>
</dbReference>
<keyword evidence="3 7" id="KW-0597">Phosphoprotein</keyword>
<dbReference type="InterPro" id="IPR003018">
    <property type="entry name" value="GAF"/>
</dbReference>
<evidence type="ECO:0000256" key="4">
    <source>
        <dbReference type="ARBA" id="ARBA00022679"/>
    </source>
</evidence>
<comment type="caution">
    <text evidence="12">The sequence shown here is derived from an EMBL/GenBank/DDBJ whole genome shotgun (WGS) entry which is preliminary data.</text>
</comment>
<dbReference type="InterPro" id="IPR036890">
    <property type="entry name" value="HATPase_C_sf"/>
</dbReference>
<dbReference type="Pfam" id="PF00072">
    <property type="entry name" value="Response_reg"/>
    <property type="match status" value="1"/>
</dbReference>
<dbReference type="PROSITE" id="PS50112">
    <property type="entry name" value="PAS"/>
    <property type="match status" value="1"/>
</dbReference>
<dbReference type="Gene3D" id="3.30.450.40">
    <property type="match status" value="1"/>
</dbReference>
<evidence type="ECO:0000259" key="8">
    <source>
        <dbReference type="PROSITE" id="PS50109"/>
    </source>
</evidence>
<name>A0ABV0JDT1_9CYAN</name>
<dbReference type="Gene3D" id="3.30.565.10">
    <property type="entry name" value="Histidine kinase-like ATPase, C-terminal domain"/>
    <property type="match status" value="1"/>
</dbReference>
<sequence>MMQTEPPVNILLVDDHVENLLALEGVLASLGQNLVRVCSGKEALKCLLEQDFALILLDIQMPEMDGFETATLIRSRARSRHIPIIFMTALHNSDQLVYKGYSVGAVDYLFKPIEPEILLSKVAAFVELFQKTAQIQRQADQLEAVNAELRTSQARLQNFLDHANDLIHIMSPSGELLYVNPAWKHTLGYDEADLNNLAIDIVHPQSRGRWLEAIYWVQAKPATRSLEITFLGKEGREVIVEGTLSSRFEADQLKAIHCIFHDITQRKQAERSLRQYTAQLHQVLDFNDMLKRITDKLRDSLDEGQILATVVQELALVLGVNRCQAALYDLTQQTATIAYEYTASMFSEQGSVIEMAYFPEYEQLQEGQSLQLCNLIPHPIQGRVAMLACAIVDDQGVLGDLRLVNDKDYPFRDLELHLVQQVANQCAIAIRQARLYQAAQAQVAALERLNGLKDDFLSTISHELRTPISNIKMATQMLKMTLEPLEIPPSADLERYFQILQSECEQEISLINDLLDLSRLDADAEPLLLTSIKLSTWVPHVAETFMERAHTQQQQIQVDLPDDLPALTTDLIDLERVLSELLGNACKYTPPGEQIKISAEATPERLQLHISNSGVEIPVEECDRIFDKFYRIPNNDPWKYSGTGLGLALVKKRVERLGATIHVASEAAQTRFSIEFPLPTS</sequence>
<evidence type="ECO:0000259" key="9">
    <source>
        <dbReference type="PROSITE" id="PS50110"/>
    </source>
</evidence>
<dbReference type="InterPro" id="IPR011006">
    <property type="entry name" value="CheY-like_superfamily"/>
</dbReference>
<dbReference type="SUPFAM" id="SSF55874">
    <property type="entry name" value="ATPase domain of HSP90 chaperone/DNA topoisomerase II/histidine kinase"/>
    <property type="match status" value="1"/>
</dbReference>
<keyword evidence="6" id="KW-0902">Two-component regulatory system</keyword>
<proteinExistence type="predicted"/>
<dbReference type="Gene3D" id="3.40.50.2300">
    <property type="match status" value="1"/>
</dbReference>
<evidence type="ECO:0000313" key="12">
    <source>
        <dbReference type="EMBL" id="MEP0819942.1"/>
    </source>
</evidence>
<feature type="domain" description="Histidine kinase" evidence="8">
    <location>
        <begin position="459"/>
        <end position="680"/>
    </location>
</feature>
<dbReference type="EC" id="2.7.13.3" evidence="2"/>
<evidence type="ECO:0000256" key="5">
    <source>
        <dbReference type="ARBA" id="ARBA00022777"/>
    </source>
</evidence>
<dbReference type="SUPFAM" id="SSF52172">
    <property type="entry name" value="CheY-like"/>
    <property type="match status" value="1"/>
</dbReference>
<evidence type="ECO:0000259" key="11">
    <source>
        <dbReference type="PROSITE" id="PS50113"/>
    </source>
</evidence>
<dbReference type="SMART" id="SM00065">
    <property type="entry name" value="GAF"/>
    <property type="match status" value="1"/>
</dbReference>
<dbReference type="PROSITE" id="PS50109">
    <property type="entry name" value="HIS_KIN"/>
    <property type="match status" value="1"/>
</dbReference>
<dbReference type="InterPro" id="IPR000014">
    <property type="entry name" value="PAS"/>
</dbReference>
<dbReference type="SMART" id="SM00387">
    <property type="entry name" value="HATPase_c"/>
    <property type="match status" value="1"/>
</dbReference>
<dbReference type="InterPro" id="IPR000700">
    <property type="entry name" value="PAS-assoc_C"/>
</dbReference>
<dbReference type="EMBL" id="JAMPKM010000017">
    <property type="protein sequence ID" value="MEP0819942.1"/>
    <property type="molecule type" value="Genomic_DNA"/>
</dbReference>
<dbReference type="InterPro" id="IPR029016">
    <property type="entry name" value="GAF-like_dom_sf"/>
</dbReference>
<comment type="catalytic activity">
    <reaction evidence="1">
        <text>ATP + protein L-histidine = ADP + protein N-phospho-L-histidine.</text>
        <dbReference type="EC" id="2.7.13.3"/>
    </reaction>
</comment>
<evidence type="ECO:0000256" key="3">
    <source>
        <dbReference type="ARBA" id="ARBA00022553"/>
    </source>
</evidence>
<dbReference type="InterPro" id="IPR003661">
    <property type="entry name" value="HisK_dim/P_dom"/>
</dbReference>
<dbReference type="SUPFAM" id="SSF55781">
    <property type="entry name" value="GAF domain-like"/>
    <property type="match status" value="1"/>
</dbReference>
<dbReference type="PANTHER" id="PTHR43547:SF2">
    <property type="entry name" value="HYBRID SIGNAL TRANSDUCTION HISTIDINE KINASE C"/>
    <property type="match status" value="1"/>
</dbReference>
<feature type="domain" description="Response regulatory" evidence="9">
    <location>
        <begin position="9"/>
        <end position="126"/>
    </location>
</feature>
<dbReference type="PRINTS" id="PR00344">
    <property type="entry name" value="BCTRLSENSOR"/>
</dbReference>
<dbReference type="InterPro" id="IPR005467">
    <property type="entry name" value="His_kinase_dom"/>
</dbReference>